<dbReference type="EMBL" id="PQIB02000003">
    <property type="protein sequence ID" value="RLN28089.1"/>
    <property type="molecule type" value="Genomic_DNA"/>
</dbReference>
<gene>
    <name evidence="3" type="ORF">C2845_PM05G28440</name>
</gene>
<feature type="region of interest" description="Disordered" evidence="1">
    <location>
        <begin position="1"/>
        <end position="64"/>
    </location>
</feature>
<evidence type="ECO:0000313" key="3">
    <source>
        <dbReference type="EMBL" id="RLN28089.1"/>
    </source>
</evidence>
<accession>A0A3L6SUQ2</accession>
<comment type="caution">
    <text evidence="3">The sequence shown here is derived from an EMBL/GenBank/DDBJ whole genome shotgun (WGS) entry which is preliminary data.</text>
</comment>
<dbReference type="PANTHER" id="PTHR33065">
    <property type="entry name" value="OS07G0486400 PROTEIN"/>
    <property type="match status" value="1"/>
</dbReference>
<evidence type="ECO:0000256" key="1">
    <source>
        <dbReference type="SAM" id="MobiDB-lite"/>
    </source>
</evidence>
<evidence type="ECO:0000259" key="2">
    <source>
        <dbReference type="Pfam" id="PF20241"/>
    </source>
</evidence>
<proteinExistence type="predicted"/>
<dbReference type="PANTHER" id="PTHR33065:SF153">
    <property type="entry name" value="DUF6598 DOMAIN-CONTAINING PROTEIN"/>
    <property type="match status" value="1"/>
</dbReference>
<feature type="compositionally biased region" description="Basic and acidic residues" evidence="1">
    <location>
        <begin position="1"/>
        <end position="29"/>
    </location>
</feature>
<keyword evidence="4" id="KW-1185">Reference proteome</keyword>
<protein>
    <recommendedName>
        <fullName evidence="2">DUF6598 domain-containing protein</fullName>
    </recommendedName>
</protein>
<dbReference type="Pfam" id="PF20241">
    <property type="entry name" value="DUF6598"/>
    <property type="match status" value="1"/>
</dbReference>
<name>A0A3L6SUQ2_PANMI</name>
<dbReference type="InterPro" id="IPR046533">
    <property type="entry name" value="DUF6598"/>
</dbReference>
<organism evidence="3 4">
    <name type="scientific">Panicum miliaceum</name>
    <name type="common">Proso millet</name>
    <name type="synonym">Broomcorn millet</name>
    <dbReference type="NCBI Taxonomy" id="4540"/>
    <lineage>
        <taxon>Eukaryota</taxon>
        <taxon>Viridiplantae</taxon>
        <taxon>Streptophyta</taxon>
        <taxon>Embryophyta</taxon>
        <taxon>Tracheophyta</taxon>
        <taxon>Spermatophyta</taxon>
        <taxon>Magnoliopsida</taxon>
        <taxon>Liliopsida</taxon>
        <taxon>Poales</taxon>
        <taxon>Poaceae</taxon>
        <taxon>PACMAD clade</taxon>
        <taxon>Panicoideae</taxon>
        <taxon>Panicodae</taxon>
        <taxon>Paniceae</taxon>
        <taxon>Panicinae</taxon>
        <taxon>Panicum</taxon>
        <taxon>Panicum sect. Panicum</taxon>
    </lineage>
</organism>
<feature type="domain" description="DUF6598" evidence="2">
    <location>
        <begin position="70"/>
        <end position="118"/>
    </location>
</feature>
<sequence length="120" mass="13583">MERERLAAEARAMWERSRAEDEKAERETGPLDSLARLSRSHGSFDDVTRIPPMRFTDEPAPPRTAGHFETLQVFSVRVAGRTDAGAGGGLRWPLDVFGIVAHSVDYNRNVIFRRAREDEM</sequence>
<reference evidence="4" key="1">
    <citation type="journal article" date="2019" name="Nat. Commun.">
        <title>The genome of broomcorn millet.</title>
        <authorList>
            <person name="Zou C."/>
            <person name="Miki D."/>
            <person name="Li D."/>
            <person name="Tang Q."/>
            <person name="Xiao L."/>
            <person name="Rajput S."/>
            <person name="Deng P."/>
            <person name="Jia W."/>
            <person name="Huang R."/>
            <person name="Zhang M."/>
            <person name="Sun Y."/>
            <person name="Hu J."/>
            <person name="Fu X."/>
            <person name="Schnable P.S."/>
            <person name="Li F."/>
            <person name="Zhang H."/>
            <person name="Feng B."/>
            <person name="Zhu X."/>
            <person name="Liu R."/>
            <person name="Schnable J.C."/>
            <person name="Zhu J.-K."/>
            <person name="Zhang H."/>
        </authorList>
    </citation>
    <scope>NUCLEOTIDE SEQUENCE [LARGE SCALE GENOMIC DNA]</scope>
</reference>
<dbReference type="Proteomes" id="UP000275267">
    <property type="component" value="Unassembled WGS sequence"/>
</dbReference>
<dbReference type="AlphaFoldDB" id="A0A3L6SUQ2"/>
<dbReference type="OrthoDB" id="694001at2759"/>
<evidence type="ECO:0000313" key="4">
    <source>
        <dbReference type="Proteomes" id="UP000275267"/>
    </source>
</evidence>